<dbReference type="Pfam" id="PF14111">
    <property type="entry name" value="DUF4283"/>
    <property type="match status" value="1"/>
</dbReference>
<dbReference type="EMBL" id="JADFTS010000004">
    <property type="protein sequence ID" value="KAF9611325.1"/>
    <property type="molecule type" value="Genomic_DNA"/>
</dbReference>
<feature type="domain" description="DUF4283" evidence="2">
    <location>
        <begin position="22"/>
        <end position="102"/>
    </location>
</feature>
<evidence type="ECO:0000313" key="3">
    <source>
        <dbReference type="EMBL" id="KAF9611325.1"/>
    </source>
</evidence>
<sequence length="578" mass="65694">MKGSTPSIRLPQKAVERGLLYCKFCFIGRLEFQKIKLEEVKRIAQEKWQPQGDWKIIPLGKGFFMIRLTCEEDLRKIWGGGPWKFGDQILGLSKWTPDFDPAVHRTSTAVVWVKFPKLGQQYWDYEILMSIARGLGNPVGVDKHTLNRNFGFFALVLVEIDLAKPIPGKILVDEGEGKSFLQEVEVDKLPKFCPHCKVVGHIMAECTVMRKIRDGETTVRSTASKPNEQLPESTKGKEAPVLDQPAWQRKKYKRNRRKKINNAQVLNAGVSGMKDAHESLIEAYATELGDIFQDSILELEETTQTTADIEVGETVDAVNSPNQTTGTLGSAENARTLIGVVNTGDQVIVLDKIEDQVGGTLHEGEHTGCGISSYDDSHRLQMLGLNAEAWAVAGDFNIVTSNVERKGGRLPCQTAVNKFVEFINGNALMDTTSLGFQFSWSNKRRGDRRMVQKIDRILVNQKWIDAATGWRSKILQRRFSDHSPIVGWFTTIPKPHNIPFKFKKHWIKHESLKEVVKQSWEECLEDMPIRKVMKKLKRLKEALKTWSWETFGDLSKKKKSATEDLERIMKEQEEDPFN</sequence>
<keyword evidence="4" id="KW-1185">Reference proteome</keyword>
<gene>
    <name evidence="3" type="ORF">IFM89_030114</name>
</gene>
<feature type="region of interest" description="Disordered" evidence="1">
    <location>
        <begin position="553"/>
        <end position="578"/>
    </location>
</feature>
<feature type="compositionally biased region" description="Polar residues" evidence="1">
    <location>
        <begin position="218"/>
        <end position="232"/>
    </location>
</feature>
<feature type="compositionally biased region" description="Basic and acidic residues" evidence="1">
    <location>
        <begin position="560"/>
        <end position="571"/>
    </location>
</feature>
<dbReference type="OrthoDB" id="1113332at2759"/>
<dbReference type="Proteomes" id="UP000631114">
    <property type="component" value="Unassembled WGS sequence"/>
</dbReference>
<reference evidence="3 4" key="1">
    <citation type="submission" date="2020-10" db="EMBL/GenBank/DDBJ databases">
        <title>The Coptis chinensis genome and diversification of protoberbering-type alkaloids.</title>
        <authorList>
            <person name="Wang B."/>
            <person name="Shu S."/>
            <person name="Song C."/>
            <person name="Liu Y."/>
        </authorList>
    </citation>
    <scope>NUCLEOTIDE SEQUENCE [LARGE SCALE GENOMIC DNA]</scope>
    <source>
        <strain evidence="3">HL-2020</strain>
        <tissue evidence="3">Leaf</tissue>
    </source>
</reference>
<evidence type="ECO:0000256" key="1">
    <source>
        <dbReference type="SAM" id="MobiDB-lite"/>
    </source>
</evidence>
<dbReference type="PANTHER" id="PTHR31286:SF60">
    <property type="entry name" value="PROTEIN, PUTATIVE-RELATED"/>
    <property type="match status" value="1"/>
</dbReference>
<dbReference type="SUPFAM" id="SSF56219">
    <property type="entry name" value="DNase I-like"/>
    <property type="match status" value="1"/>
</dbReference>
<dbReference type="InterPro" id="IPR040256">
    <property type="entry name" value="At4g02000-like"/>
</dbReference>
<comment type="caution">
    <text evidence="3">The sequence shown here is derived from an EMBL/GenBank/DDBJ whole genome shotgun (WGS) entry which is preliminary data.</text>
</comment>
<feature type="non-terminal residue" evidence="3">
    <location>
        <position position="1"/>
    </location>
</feature>
<protein>
    <recommendedName>
        <fullName evidence="2">DUF4283 domain-containing protein</fullName>
    </recommendedName>
</protein>
<accession>A0A835I484</accession>
<name>A0A835I484_9MAGN</name>
<feature type="region of interest" description="Disordered" evidence="1">
    <location>
        <begin position="217"/>
        <end position="253"/>
    </location>
</feature>
<dbReference type="InterPro" id="IPR036691">
    <property type="entry name" value="Endo/exonu/phosph_ase_sf"/>
</dbReference>
<dbReference type="PANTHER" id="PTHR31286">
    <property type="entry name" value="GLYCINE-RICH CELL WALL STRUCTURAL PROTEIN 1.8-LIKE"/>
    <property type="match status" value="1"/>
</dbReference>
<dbReference type="Gene3D" id="3.60.10.10">
    <property type="entry name" value="Endonuclease/exonuclease/phosphatase"/>
    <property type="match status" value="1"/>
</dbReference>
<proteinExistence type="predicted"/>
<evidence type="ECO:0000313" key="4">
    <source>
        <dbReference type="Proteomes" id="UP000631114"/>
    </source>
</evidence>
<dbReference type="InterPro" id="IPR025558">
    <property type="entry name" value="DUF4283"/>
</dbReference>
<evidence type="ECO:0000259" key="2">
    <source>
        <dbReference type="Pfam" id="PF14111"/>
    </source>
</evidence>
<dbReference type="AlphaFoldDB" id="A0A835I484"/>
<organism evidence="3 4">
    <name type="scientific">Coptis chinensis</name>
    <dbReference type="NCBI Taxonomy" id="261450"/>
    <lineage>
        <taxon>Eukaryota</taxon>
        <taxon>Viridiplantae</taxon>
        <taxon>Streptophyta</taxon>
        <taxon>Embryophyta</taxon>
        <taxon>Tracheophyta</taxon>
        <taxon>Spermatophyta</taxon>
        <taxon>Magnoliopsida</taxon>
        <taxon>Ranunculales</taxon>
        <taxon>Ranunculaceae</taxon>
        <taxon>Coptidoideae</taxon>
        <taxon>Coptis</taxon>
    </lineage>
</organism>